<evidence type="ECO:0000259" key="1">
    <source>
        <dbReference type="Pfam" id="PF13614"/>
    </source>
</evidence>
<dbReference type="PANTHER" id="PTHR32309:SF13">
    <property type="entry name" value="FERRIC ENTEROBACTIN TRANSPORT PROTEIN FEPE"/>
    <property type="match status" value="1"/>
</dbReference>
<organism evidence="2 3">
    <name type="scientific">Pseudoalteromonas porphyrae</name>
    <dbReference type="NCBI Taxonomy" id="187330"/>
    <lineage>
        <taxon>Bacteria</taxon>
        <taxon>Pseudomonadati</taxon>
        <taxon>Pseudomonadota</taxon>
        <taxon>Gammaproteobacteria</taxon>
        <taxon>Alteromonadales</taxon>
        <taxon>Pseudoalteromonadaceae</taxon>
        <taxon>Pseudoalteromonas</taxon>
    </lineage>
</organism>
<name>A0A0N1EM74_9GAMM</name>
<keyword evidence="3" id="KW-1185">Reference proteome</keyword>
<comment type="caution">
    <text evidence="2">The sequence shown here is derived from an EMBL/GenBank/DDBJ whole genome shotgun (WGS) entry which is preliminary data.</text>
</comment>
<dbReference type="RefSeq" id="WP_054204584.1">
    <property type="nucleotide sequence ID" value="NZ_LHPH01000006.1"/>
</dbReference>
<dbReference type="GO" id="GO:0005886">
    <property type="term" value="C:plasma membrane"/>
    <property type="evidence" value="ECO:0007669"/>
    <property type="project" value="TreeGrafter"/>
</dbReference>
<dbReference type="PATRIC" id="fig|187330.3.peg.3386"/>
<dbReference type="Pfam" id="PF13614">
    <property type="entry name" value="AAA_31"/>
    <property type="match status" value="1"/>
</dbReference>
<dbReference type="EMBL" id="LHPH01000006">
    <property type="protein sequence ID" value="KPH64115.1"/>
    <property type="molecule type" value="Genomic_DNA"/>
</dbReference>
<dbReference type="InterPro" id="IPR025669">
    <property type="entry name" value="AAA_dom"/>
</dbReference>
<reference evidence="2 3" key="1">
    <citation type="submission" date="2015-08" db="EMBL/GenBank/DDBJ databases">
        <title>Draft Genome Sequence of Pseudoalteromonas porphyrae UCD-SED14.</title>
        <authorList>
            <person name="Coil D.A."/>
            <person name="Jospin G."/>
            <person name="Lee R.D."/>
            <person name="Eisen J.A."/>
        </authorList>
    </citation>
    <scope>NUCLEOTIDE SEQUENCE [LARGE SCALE GENOMIC DNA]</scope>
    <source>
        <strain evidence="2 3">UCD-SED14</strain>
    </source>
</reference>
<feature type="domain" description="AAA" evidence="1">
    <location>
        <begin position="24"/>
        <end position="141"/>
    </location>
</feature>
<dbReference type="Gene3D" id="3.40.50.300">
    <property type="entry name" value="P-loop containing nucleotide triphosphate hydrolases"/>
    <property type="match status" value="1"/>
</dbReference>
<evidence type="ECO:0000313" key="2">
    <source>
        <dbReference type="EMBL" id="KPH64115.1"/>
    </source>
</evidence>
<accession>A0A0N1EM74</accession>
<dbReference type="STRING" id="187330.AMS58_08340"/>
<dbReference type="InterPro" id="IPR027417">
    <property type="entry name" value="P-loop_NTPase"/>
</dbReference>
<dbReference type="PANTHER" id="PTHR32309">
    <property type="entry name" value="TYROSINE-PROTEIN KINASE"/>
    <property type="match status" value="1"/>
</dbReference>
<dbReference type="SUPFAM" id="SSF52540">
    <property type="entry name" value="P-loop containing nucleoside triphosphate hydrolases"/>
    <property type="match status" value="1"/>
</dbReference>
<proteinExistence type="predicted"/>
<dbReference type="InterPro" id="IPR050445">
    <property type="entry name" value="Bact_polysacc_biosynth/exp"/>
</dbReference>
<dbReference type="OrthoDB" id="5812594at2"/>
<dbReference type="Proteomes" id="UP000037848">
    <property type="component" value="Unassembled WGS sequence"/>
</dbReference>
<protein>
    <submittedName>
        <fullName evidence="2">Capsular biosynthesis protein</fullName>
    </submittedName>
</protein>
<dbReference type="GO" id="GO:0004713">
    <property type="term" value="F:protein tyrosine kinase activity"/>
    <property type="evidence" value="ECO:0007669"/>
    <property type="project" value="TreeGrafter"/>
</dbReference>
<evidence type="ECO:0000313" key="3">
    <source>
        <dbReference type="Proteomes" id="UP000037848"/>
    </source>
</evidence>
<sequence length="234" mass="26604">MKLIPVQYQELEEVCNEINSHQARCITFMSLSGEEGSSSLCASIARRLNAQGAKVLIIDLNPLHPFQIGNSLPSLSNEWCFSDISCQLNIVKYQHVDLLTMQNLSETESVKNKQILNDGIDRLKQEYDYILLDMSPALKRNRGNVPLHALSLCSDLTLLTVALGVNDEESLCSAVKNLKHAAHKHIRIIIGQHKFAPLGVRMIASLKARQHKWPRLTRFLINKINRQQWLFHPY</sequence>
<dbReference type="AlphaFoldDB" id="A0A0N1EM74"/>
<gene>
    <name evidence="2" type="ORF">ADS77_06815</name>
</gene>